<feature type="region of interest" description="Disordered" evidence="1">
    <location>
        <begin position="544"/>
        <end position="599"/>
    </location>
</feature>
<feature type="compositionally biased region" description="Basic residues" evidence="1">
    <location>
        <begin position="966"/>
        <end position="977"/>
    </location>
</feature>
<feature type="compositionally biased region" description="Basic residues" evidence="1">
    <location>
        <begin position="436"/>
        <end position="447"/>
    </location>
</feature>
<feature type="transmembrane region" description="Helical" evidence="2">
    <location>
        <begin position="303"/>
        <end position="326"/>
    </location>
</feature>
<feature type="region of interest" description="Disordered" evidence="1">
    <location>
        <begin position="429"/>
        <end position="490"/>
    </location>
</feature>
<feature type="compositionally biased region" description="Polar residues" evidence="1">
    <location>
        <begin position="862"/>
        <end position="900"/>
    </location>
</feature>
<keyword evidence="4" id="KW-1185">Reference proteome</keyword>
<feature type="compositionally biased region" description="Polar residues" evidence="1">
    <location>
        <begin position="672"/>
        <end position="681"/>
    </location>
</feature>
<evidence type="ECO:0000313" key="4">
    <source>
        <dbReference type="Proteomes" id="UP000284842"/>
    </source>
</evidence>
<protein>
    <submittedName>
        <fullName evidence="3">Uncharacterized protein</fullName>
    </submittedName>
</protein>
<feature type="compositionally biased region" description="Basic and acidic residues" evidence="1">
    <location>
        <begin position="398"/>
        <end position="412"/>
    </location>
</feature>
<dbReference type="InParanoid" id="A0A409YE12"/>
<proteinExistence type="predicted"/>
<feature type="region of interest" description="Disordered" evidence="1">
    <location>
        <begin position="717"/>
        <end position="746"/>
    </location>
</feature>
<dbReference type="AlphaFoldDB" id="A0A409YE12"/>
<feature type="region of interest" description="Disordered" evidence="1">
    <location>
        <begin position="608"/>
        <end position="627"/>
    </location>
</feature>
<evidence type="ECO:0000256" key="2">
    <source>
        <dbReference type="SAM" id="Phobius"/>
    </source>
</evidence>
<reference evidence="3 4" key="1">
    <citation type="journal article" date="2018" name="Evol. Lett.">
        <title>Horizontal gene cluster transfer increased hallucinogenic mushroom diversity.</title>
        <authorList>
            <person name="Reynolds H.T."/>
            <person name="Vijayakumar V."/>
            <person name="Gluck-Thaler E."/>
            <person name="Korotkin H.B."/>
            <person name="Matheny P.B."/>
            <person name="Slot J.C."/>
        </authorList>
    </citation>
    <scope>NUCLEOTIDE SEQUENCE [LARGE SCALE GENOMIC DNA]</scope>
    <source>
        <strain evidence="3 4">2629</strain>
    </source>
</reference>
<dbReference type="STRING" id="181874.A0A409YE12"/>
<feature type="compositionally biased region" description="Polar residues" evidence="1">
    <location>
        <begin position="990"/>
        <end position="999"/>
    </location>
</feature>
<feature type="compositionally biased region" description="Polar residues" evidence="1">
    <location>
        <begin position="1039"/>
        <end position="1048"/>
    </location>
</feature>
<feature type="compositionally biased region" description="Basic and acidic residues" evidence="1">
    <location>
        <begin position="364"/>
        <end position="373"/>
    </location>
</feature>
<dbReference type="Proteomes" id="UP000284842">
    <property type="component" value="Unassembled WGS sequence"/>
</dbReference>
<feature type="region of interest" description="Disordered" evidence="1">
    <location>
        <begin position="364"/>
        <end position="412"/>
    </location>
</feature>
<name>A0A409YE12_9AGAR</name>
<feature type="compositionally biased region" description="Polar residues" evidence="1">
    <location>
        <begin position="760"/>
        <end position="771"/>
    </location>
</feature>
<keyword evidence="2" id="KW-0472">Membrane</keyword>
<accession>A0A409YE12</accession>
<keyword evidence="2" id="KW-1133">Transmembrane helix</keyword>
<feature type="region of interest" description="Disordered" evidence="1">
    <location>
        <begin position="648"/>
        <end position="688"/>
    </location>
</feature>
<feature type="region of interest" description="Disordered" evidence="1">
    <location>
        <begin position="758"/>
        <end position="787"/>
    </location>
</feature>
<feature type="compositionally biased region" description="Polar residues" evidence="1">
    <location>
        <begin position="481"/>
        <end position="490"/>
    </location>
</feature>
<dbReference type="Gene3D" id="2.60.120.260">
    <property type="entry name" value="Galactose-binding domain-like"/>
    <property type="match status" value="2"/>
</dbReference>
<feature type="compositionally biased region" description="Polar residues" evidence="1">
    <location>
        <begin position="1083"/>
        <end position="1113"/>
    </location>
</feature>
<feature type="compositionally biased region" description="Low complexity" evidence="1">
    <location>
        <begin position="908"/>
        <end position="920"/>
    </location>
</feature>
<evidence type="ECO:0000256" key="1">
    <source>
        <dbReference type="SAM" id="MobiDB-lite"/>
    </source>
</evidence>
<feature type="compositionally biased region" description="Polar residues" evidence="1">
    <location>
        <begin position="550"/>
        <end position="561"/>
    </location>
</feature>
<feature type="region of interest" description="Disordered" evidence="1">
    <location>
        <begin position="1082"/>
        <end position="1113"/>
    </location>
</feature>
<sequence>MENALKFDLDDTSPTVKYSPLGDTLSTPNLLVGWNPYYDQSGFATTPGVIGNGTSLHITSLNGASLSVQWRGTGIQLLGNATLASYLITIDGQNATPRPDVSQNILTSIDGLEDTSHTVTLIAQTQPESTDTSSMLVFDKAVLISSPTPPSSNVSFQPQRVDETEMSFLGNWLRQTPFPGNTFHISNEIGARVITTFKGSSLLIQGKTSPTAADYQVTLDNSTSTSLSGRSSFTSFNTTLYFATGLDPSVTHSIEIRNADGGELALLVGGFNTFTPIISTPSPSDLPDSNSGTTTMTFTKGTLAAFILGGILAFILLSMVLFYFLIYRPRRQRNYANNSHSIFRYSPKGRDPVMNIAQKGSDEFDFHPEDARSGRSAFSRWRREPTEGSVRGTNFPLEVRHSGTMDEKKTNDDGYVTYDWSADVISSPFSDDSSAKRKARAKSKGKARQITGRSWSPSFKLDLPVRRSHQQLKPSELPASYQMSPTRPISQGYMSSFQAAEPSPNEIAAAAPPSYAASTSLHTSNSFVSSLPSSLMQAASPFSPFDQATHHQTTSSSNPAHTNPHDSLPLFSHHRETDESRSYPPTSHQRDESLLDPSSLREVLRSLSPRTSVRPASGNHADNSRSPFVVDLGVDAASQTFVRSMIPDVQSLADDNQKRSSGQPTKARDSQASKPLTQTTVSDDDPGAQAVIVDDGLFLSVTETSPFRVDFDLRSLSSHPSRKKKGHATESQPSKGNDKDAKKHSRISSALSHVRFESFSGHTKSSASSRRMSLPTRSPEFVQGTSKAPFRLTPLTLASSKVEHKASTKSMSDGITSFLDFTSSSEGSILSRSRSVKTTASEDFGKWEEPVPPLPSKDPKSRWSSTTMPTSDETGSPFAKNSSVEPKSRWSNTTMPSLKTNAPGLQASSSSGSGKSPSSGEVEMGAETEGGLSTDSSTFPIPFKIAIPPSSHHILQPESSSEGQSRSKKSSRSRSQRSRADSARALTVASGKTGNSQLSGLYVHPEMGGLDSPTESMGPMSVSELHFSHSLESEGLASKRTTSSSMPLFTNGEELPPLPEEYRPRPFDPSILVNRVLGLPSPGVSSTTMSTVRGQGSNYTGDASSALASSSFVTRTPSPRYDMNFSS</sequence>
<organism evidence="3 4">
    <name type="scientific">Panaeolus cyanescens</name>
    <dbReference type="NCBI Taxonomy" id="181874"/>
    <lineage>
        <taxon>Eukaryota</taxon>
        <taxon>Fungi</taxon>
        <taxon>Dikarya</taxon>
        <taxon>Basidiomycota</taxon>
        <taxon>Agaricomycotina</taxon>
        <taxon>Agaricomycetes</taxon>
        <taxon>Agaricomycetidae</taxon>
        <taxon>Agaricales</taxon>
        <taxon>Agaricineae</taxon>
        <taxon>Galeropsidaceae</taxon>
        <taxon>Panaeolus</taxon>
    </lineage>
</organism>
<dbReference type="EMBL" id="NHTK01001263">
    <property type="protein sequence ID" value="PPR01256.1"/>
    <property type="molecule type" value="Genomic_DNA"/>
</dbReference>
<comment type="caution">
    <text evidence="3">The sequence shown here is derived from an EMBL/GenBank/DDBJ whole genome shotgun (WGS) entry which is preliminary data.</text>
</comment>
<keyword evidence="2" id="KW-0812">Transmembrane</keyword>
<dbReference type="OrthoDB" id="2576334at2759"/>
<feature type="region of interest" description="Disordered" evidence="1">
    <location>
        <begin position="829"/>
        <end position="1063"/>
    </location>
</feature>
<evidence type="ECO:0000313" key="3">
    <source>
        <dbReference type="EMBL" id="PPR01256.1"/>
    </source>
</evidence>
<gene>
    <name evidence="3" type="ORF">CVT24_006020</name>
</gene>